<proteinExistence type="predicted"/>
<dbReference type="OrthoDB" id="1337415at2"/>
<keyword evidence="2" id="KW-1185">Reference proteome</keyword>
<organism evidence="1 2">
    <name type="scientific">Pedobacter xixiisoli</name>
    <dbReference type="NCBI Taxonomy" id="1476464"/>
    <lineage>
        <taxon>Bacteria</taxon>
        <taxon>Pseudomonadati</taxon>
        <taxon>Bacteroidota</taxon>
        <taxon>Sphingobacteriia</taxon>
        <taxon>Sphingobacteriales</taxon>
        <taxon>Sphingobacteriaceae</taxon>
        <taxon>Pedobacter</taxon>
    </lineage>
</organism>
<evidence type="ECO:0008006" key="3">
    <source>
        <dbReference type="Google" id="ProtNLM"/>
    </source>
</evidence>
<protein>
    <recommendedName>
        <fullName evidence="3">Outer membrane protein beta-barrel domain-containing protein</fullName>
    </recommendedName>
</protein>
<dbReference type="EMBL" id="OCMT01000001">
    <property type="protein sequence ID" value="SOD13128.1"/>
    <property type="molecule type" value="Genomic_DNA"/>
</dbReference>
<sequence length="249" mass="27745">MPLKYKLLTLVFAVLLLSSCSSIYMPGVPNTPMLTTKGEFAAGGHISLRGNINVNTAYAFSDNFAAMVNFGSMDSERRKKDIKHNYFELGGGYFKTFGPENNRILEFYAGMGTASSKRVIRNFDDGVLINTDIYDADYTKMFVQANYSSKKTSKVSLLGIDFGLNYGTAWRLSFASTKDFKLNGVPQINEDNIFIEPVFFTRMVLSEQFQLQYTSGSNIGLRSRKFLNAGHSVFTIGAVLNVGRKPKTK</sequence>
<gene>
    <name evidence="1" type="ORF">SAMN06297358_1023</name>
</gene>
<evidence type="ECO:0000313" key="2">
    <source>
        <dbReference type="Proteomes" id="UP000219281"/>
    </source>
</evidence>
<dbReference type="Proteomes" id="UP000219281">
    <property type="component" value="Unassembled WGS sequence"/>
</dbReference>
<name>A0A285ZU25_9SPHI</name>
<dbReference type="PROSITE" id="PS51257">
    <property type="entry name" value="PROKAR_LIPOPROTEIN"/>
    <property type="match status" value="1"/>
</dbReference>
<evidence type="ECO:0000313" key="1">
    <source>
        <dbReference type="EMBL" id="SOD13128.1"/>
    </source>
</evidence>
<accession>A0A285ZU25</accession>
<dbReference type="AlphaFoldDB" id="A0A285ZU25"/>
<reference evidence="2" key="1">
    <citation type="submission" date="2017-09" db="EMBL/GenBank/DDBJ databases">
        <authorList>
            <person name="Varghese N."/>
            <person name="Submissions S."/>
        </authorList>
    </citation>
    <scope>NUCLEOTIDE SEQUENCE [LARGE SCALE GENOMIC DNA]</scope>
    <source>
        <strain evidence="2">CGMCC 1.12803</strain>
    </source>
</reference>
<dbReference type="RefSeq" id="WP_097129377.1">
    <property type="nucleotide sequence ID" value="NZ_OCMT01000001.1"/>
</dbReference>